<feature type="transmembrane region" description="Helical" evidence="4">
    <location>
        <begin position="36"/>
        <end position="54"/>
    </location>
</feature>
<organism evidence="6 7">
    <name type="scientific">Vagococcus entomophilus</name>
    <dbReference type="NCBI Taxonomy" id="1160095"/>
    <lineage>
        <taxon>Bacteria</taxon>
        <taxon>Bacillati</taxon>
        <taxon>Bacillota</taxon>
        <taxon>Bacilli</taxon>
        <taxon>Lactobacillales</taxon>
        <taxon>Enterococcaceae</taxon>
        <taxon>Vagococcus</taxon>
    </lineage>
</organism>
<comment type="caution">
    <text evidence="6">The sequence shown here is derived from an EMBL/GenBank/DDBJ whole genome shotgun (WGS) entry which is preliminary data.</text>
</comment>
<keyword evidence="4" id="KW-0812">Transmembrane</keyword>
<keyword evidence="2 6" id="KW-0378">Hydrolase</keyword>
<dbReference type="OrthoDB" id="9815425at2"/>
<dbReference type="PANTHER" id="PTHR48081:SF8">
    <property type="entry name" value="ALPHA_BETA HYDROLASE FOLD-3 DOMAIN-CONTAINING PROTEIN-RELATED"/>
    <property type="match status" value="1"/>
</dbReference>
<evidence type="ECO:0000256" key="2">
    <source>
        <dbReference type="ARBA" id="ARBA00022801"/>
    </source>
</evidence>
<reference evidence="6 7" key="1">
    <citation type="submission" date="2017-05" db="EMBL/GenBank/DDBJ databases">
        <title>Vagococcus spp. assemblies.</title>
        <authorList>
            <person name="Gulvik C.A."/>
        </authorList>
    </citation>
    <scope>NUCLEOTIDE SEQUENCE [LARGE SCALE GENOMIC DNA]</scope>
    <source>
        <strain evidence="6 7">DSM 24756</strain>
    </source>
</reference>
<accession>A0A430AFA2</accession>
<keyword evidence="4" id="KW-1133">Transmembrane helix</keyword>
<dbReference type="InterPro" id="IPR033140">
    <property type="entry name" value="Lipase_GDXG_put_SER_AS"/>
</dbReference>
<gene>
    <name evidence="6" type="ORF">CBF30_09235</name>
</gene>
<dbReference type="InterPro" id="IPR013094">
    <property type="entry name" value="AB_hydrolase_3"/>
</dbReference>
<dbReference type="SUPFAM" id="SSF53474">
    <property type="entry name" value="alpha/beta-Hydrolases"/>
    <property type="match status" value="1"/>
</dbReference>
<dbReference type="PROSITE" id="PS01174">
    <property type="entry name" value="LIPASE_GDXG_SER"/>
    <property type="match status" value="1"/>
</dbReference>
<feature type="transmembrane region" description="Helical" evidence="4">
    <location>
        <begin position="12"/>
        <end position="30"/>
    </location>
</feature>
<keyword evidence="7" id="KW-1185">Reference proteome</keyword>
<keyword evidence="4" id="KW-0472">Membrane</keyword>
<name>A0A430AFA2_9ENTE</name>
<dbReference type="InterPro" id="IPR029058">
    <property type="entry name" value="AB_hydrolase_fold"/>
</dbReference>
<dbReference type="Pfam" id="PF07859">
    <property type="entry name" value="Abhydrolase_3"/>
    <property type="match status" value="1"/>
</dbReference>
<evidence type="ECO:0000256" key="4">
    <source>
        <dbReference type="SAM" id="Phobius"/>
    </source>
</evidence>
<evidence type="ECO:0000259" key="5">
    <source>
        <dbReference type="Pfam" id="PF07859"/>
    </source>
</evidence>
<dbReference type="EMBL" id="NGJZ01000003">
    <property type="protein sequence ID" value="RSU06427.1"/>
    <property type="molecule type" value="Genomic_DNA"/>
</dbReference>
<feature type="active site" evidence="3">
    <location>
        <position position="238"/>
    </location>
</feature>
<evidence type="ECO:0000256" key="3">
    <source>
        <dbReference type="PROSITE-ProRule" id="PRU10038"/>
    </source>
</evidence>
<dbReference type="GO" id="GO:0016787">
    <property type="term" value="F:hydrolase activity"/>
    <property type="evidence" value="ECO:0007669"/>
    <property type="project" value="UniProtKB-KW"/>
</dbReference>
<dbReference type="Proteomes" id="UP000288669">
    <property type="component" value="Unassembled WGS sequence"/>
</dbReference>
<evidence type="ECO:0000313" key="6">
    <source>
        <dbReference type="EMBL" id="RSU06427.1"/>
    </source>
</evidence>
<protein>
    <submittedName>
        <fullName evidence="6">Alpha/beta hydrolase</fullName>
    </submittedName>
</protein>
<feature type="transmembrane region" description="Helical" evidence="4">
    <location>
        <begin position="66"/>
        <end position="85"/>
    </location>
</feature>
<proteinExistence type="inferred from homology"/>
<evidence type="ECO:0000313" key="7">
    <source>
        <dbReference type="Proteomes" id="UP000288669"/>
    </source>
</evidence>
<dbReference type="AlphaFoldDB" id="A0A430AFA2"/>
<comment type="similarity">
    <text evidence="1">Belongs to the 'GDXG' lipolytic enzyme family.</text>
</comment>
<feature type="domain" description="Alpha/beta hydrolase fold-3" evidence="5">
    <location>
        <begin position="164"/>
        <end position="370"/>
    </location>
</feature>
<dbReference type="Gene3D" id="3.40.50.1820">
    <property type="entry name" value="alpha/beta hydrolase"/>
    <property type="match status" value="1"/>
</dbReference>
<sequence length="393" mass="44387">MENLWKGYLKNSFVYTSIVLLFIVILLLAKLVEVQFIVYLFILVFFGAGLTVLLRYKSRKGWKKFVLFLLIGLFSLLTIVCFRTNSEVSFYGNLMNNTIKTVNHVYERKHGESFVVAKMKKDTESYQFGSWSAPKGYQNKKIELKQAKGYLLSKLGSKHQKVVYQIHGGGYIGGFSNTYNETAVNYSKSSGDSDVFSLDYRTAPKSLYPAALEDALEGYQWLLEHGYQAKNIRIAGDSAGAGLTLALTLYLRDHQIVLPKSLILVSPWADLTASGTSYKTKILSDPLFGSYSVQTAPKYPVPITYAGHHDLKDPYLSPVFGEYTNFPPMLIQTGANELLLSDSQTVVKKVQKVGGVVKFIEYPGMYHIFYITSPKLQESQNAWEMIQTFIKQY</sequence>
<dbReference type="InterPro" id="IPR050300">
    <property type="entry name" value="GDXG_lipolytic_enzyme"/>
</dbReference>
<dbReference type="PANTHER" id="PTHR48081">
    <property type="entry name" value="AB HYDROLASE SUPERFAMILY PROTEIN C4A8.06C"/>
    <property type="match status" value="1"/>
</dbReference>
<evidence type="ECO:0000256" key="1">
    <source>
        <dbReference type="ARBA" id="ARBA00010515"/>
    </source>
</evidence>